<protein>
    <recommendedName>
        <fullName evidence="3">Reverse transcriptase zinc-binding domain-containing protein</fullName>
    </recommendedName>
</protein>
<sequence>MIRNILAIPTPEKDAEDDMPVWRWEEACVLKIPEMALEPKEQSWSLAWSFERPQHSRHFLWLVLRNMEDVLCV</sequence>
<comment type="caution">
    <text evidence="1">The sequence shown here is derived from an EMBL/GenBank/DDBJ whole genome shotgun (WGS) entry which is preliminary data.</text>
</comment>
<evidence type="ECO:0000313" key="2">
    <source>
        <dbReference type="Proteomes" id="UP001472677"/>
    </source>
</evidence>
<name>A0ABR2BSM0_9ROSI</name>
<dbReference type="Proteomes" id="UP001472677">
    <property type="component" value="Unassembled WGS sequence"/>
</dbReference>
<keyword evidence="2" id="KW-1185">Reference proteome</keyword>
<proteinExistence type="predicted"/>
<dbReference type="EMBL" id="JBBPBM010000091">
    <property type="protein sequence ID" value="KAK8509482.1"/>
    <property type="molecule type" value="Genomic_DNA"/>
</dbReference>
<reference evidence="1 2" key="1">
    <citation type="journal article" date="2024" name="G3 (Bethesda)">
        <title>Genome assembly of Hibiscus sabdariffa L. provides insights into metabolisms of medicinal natural products.</title>
        <authorList>
            <person name="Kim T."/>
        </authorList>
    </citation>
    <scope>NUCLEOTIDE SEQUENCE [LARGE SCALE GENOMIC DNA]</scope>
    <source>
        <strain evidence="1">TK-2024</strain>
        <tissue evidence="1">Old leaves</tissue>
    </source>
</reference>
<accession>A0ABR2BSM0</accession>
<organism evidence="1 2">
    <name type="scientific">Hibiscus sabdariffa</name>
    <name type="common">roselle</name>
    <dbReference type="NCBI Taxonomy" id="183260"/>
    <lineage>
        <taxon>Eukaryota</taxon>
        <taxon>Viridiplantae</taxon>
        <taxon>Streptophyta</taxon>
        <taxon>Embryophyta</taxon>
        <taxon>Tracheophyta</taxon>
        <taxon>Spermatophyta</taxon>
        <taxon>Magnoliopsida</taxon>
        <taxon>eudicotyledons</taxon>
        <taxon>Gunneridae</taxon>
        <taxon>Pentapetalae</taxon>
        <taxon>rosids</taxon>
        <taxon>malvids</taxon>
        <taxon>Malvales</taxon>
        <taxon>Malvaceae</taxon>
        <taxon>Malvoideae</taxon>
        <taxon>Hibiscus</taxon>
    </lineage>
</organism>
<evidence type="ECO:0000313" key="1">
    <source>
        <dbReference type="EMBL" id="KAK8509482.1"/>
    </source>
</evidence>
<evidence type="ECO:0008006" key="3">
    <source>
        <dbReference type="Google" id="ProtNLM"/>
    </source>
</evidence>
<gene>
    <name evidence="1" type="ORF">V6N12_001489</name>
</gene>